<evidence type="ECO:0000256" key="1">
    <source>
        <dbReference type="SAM" id="MobiDB-lite"/>
    </source>
</evidence>
<dbReference type="EMBL" id="JEMT01004223">
    <property type="protein sequence ID" value="EXX79331.1"/>
    <property type="molecule type" value="Genomic_DNA"/>
</dbReference>
<dbReference type="AlphaFoldDB" id="A0A015M2V8"/>
<gene>
    <name evidence="2" type="ORF">RirG_006630</name>
</gene>
<organism evidence="2 3">
    <name type="scientific">Rhizophagus irregularis (strain DAOM 197198w)</name>
    <name type="common">Glomus intraradices</name>
    <dbReference type="NCBI Taxonomy" id="1432141"/>
    <lineage>
        <taxon>Eukaryota</taxon>
        <taxon>Fungi</taxon>
        <taxon>Fungi incertae sedis</taxon>
        <taxon>Mucoromycota</taxon>
        <taxon>Glomeromycotina</taxon>
        <taxon>Glomeromycetes</taxon>
        <taxon>Glomerales</taxon>
        <taxon>Glomeraceae</taxon>
        <taxon>Rhizophagus</taxon>
    </lineage>
</organism>
<protein>
    <submittedName>
        <fullName evidence="2">Uncharacterized protein</fullName>
    </submittedName>
</protein>
<comment type="caution">
    <text evidence="2">The sequence shown here is derived from an EMBL/GenBank/DDBJ whole genome shotgun (WGS) entry which is preliminary data.</text>
</comment>
<reference evidence="2 3" key="1">
    <citation type="submission" date="2014-02" db="EMBL/GenBank/DDBJ databases">
        <title>Single nucleus genome sequencing reveals high similarity among nuclei of an endomycorrhizal fungus.</title>
        <authorList>
            <person name="Lin K."/>
            <person name="Geurts R."/>
            <person name="Zhang Z."/>
            <person name="Limpens E."/>
            <person name="Saunders D.G."/>
            <person name="Mu D."/>
            <person name="Pang E."/>
            <person name="Cao H."/>
            <person name="Cha H."/>
            <person name="Lin T."/>
            <person name="Zhou Q."/>
            <person name="Shang Y."/>
            <person name="Li Y."/>
            <person name="Ivanov S."/>
            <person name="Sharma T."/>
            <person name="Velzen R.V."/>
            <person name="Ruijter N.D."/>
            <person name="Aanen D.K."/>
            <person name="Win J."/>
            <person name="Kamoun S."/>
            <person name="Bisseling T."/>
            <person name="Huang S."/>
        </authorList>
    </citation>
    <scope>NUCLEOTIDE SEQUENCE [LARGE SCALE GENOMIC DNA]</scope>
    <source>
        <strain evidence="3">DAOM197198w</strain>
    </source>
</reference>
<sequence length="111" mass="12761">MLRESIPEEAPEFLRSILRDPHRDLRHAGLAFRPGPLPGALRVACAELQQFPREFIALLLGELFQRRHVYPRRFTRVSVHVVYPGAYTEYTPEPPGYNSTNRGFAPPFSFP</sequence>
<name>A0A015M2V8_RHIIW</name>
<keyword evidence="3" id="KW-1185">Reference proteome</keyword>
<dbReference type="Proteomes" id="UP000022910">
    <property type="component" value="Unassembled WGS sequence"/>
</dbReference>
<evidence type="ECO:0000313" key="2">
    <source>
        <dbReference type="EMBL" id="EXX79331.1"/>
    </source>
</evidence>
<proteinExistence type="predicted"/>
<dbReference type="HOGENOM" id="CLU_2159773_0_0_1"/>
<accession>A0A015M2V8</accession>
<feature type="region of interest" description="Disordered" evidence="1">
    <location>
        <begin position="91"/>
        <end position="111"/>
    </location>
</feature>
<evidence type="ECO:0000313" key="3">
    <source>
        <dbReference type="Proteomes" id="UP000022910"/>
    </source>
</evidence>